<dbReference type="InterPro" id="IPR004358">
    <property type="entry name" value="Sig_transdc_His_kin-like_C"/>
</dbReference>
<dbReference type="PROSITE" id="PS50109">
    <property type="entry name" value="HIS_KIN"/>
    <property type="match status" value="1"/>
</dbReference>
<accession>A0ABY3MVZ3</accession>
<dbReference type="SMART" id="SM00387">
    <property type="entry name" value="HATPase_c"/>
    <property type="match status" value="1"/>
</dbReference>
<dbReference type="InterPro" id="IPR036097">
    <property type="entry name" value="HisK_dim/P_sf"/>
</dbReference>
<reference evidence="10 11" key="1">
    <citation type="submission" date="2019-08" db="EMBL/GenBank/DDBJ databases">
        <title>Microbe sample from Colwellia echini.</title>
        <authorList>
            <person name="Christiansen L."/>
            <person name="Pathiraja D."/>
            <person name="Schultz-Johansen M."/>
            <person name="Choi I.-G."/>
            <person name="Stougaard P."/>
        </authorList>
    </citation>
    <scope>NUCLEOTIDE SEQUENCE [LARGE SCALE GENOMIC DNA]</scope>
    <source>
        <strain evidence="10 11">A3</strain>
    </source>
</reference>
<dbReference type="Pfam" id="PF09084">
    <property type="entry name" value="NMT1"/>
    <property type="match status" value="1"/>
</dbReference>
<gene>
    <name evidence="10" type="ORF">CWS31_011235</name>
</gene>
<dbReference type="SUPFAM" id="SSF47384">
    <property type="entry name" value="Homodimeric domain of signal transducing histidine kinase"/>
    <property type="match status" value="1"/>
</dbReference>
<dbReference type="EC" id="2.7.13.3" evidence="2"/>
<dbReference type="InterPro" id="IPR036890">
    <property type="entry name" value="HATPase_C_sf"/>
</dbReference>
<keyword evidence="7" id="KW-1133">Transmembrane helix</keyword>
<evidence type="ECO:0000256" key="2">
    <source>
        <dbReference type="ARBA" id="ARBA00012438"/>
    </source>
</evidence>
<dbReference type="Pfam" id="PF00512">
    <property type="entry name" value="HisKA"/>
    <property type="match status" value="1"/>
</dbReference>
<keyword evidence="4" id="KW-0902">Two-component regulatory system</keyword>
<dbReference type="SMART" id="SM00448">
    <property type="entry name" value="REC"/>
    <property type="match status" value="1"/>
</dbReference>
<dbReference type="CDD" id="cd16922">
    <property type="entry name" value="HATPase_EvgS-ArcB-TorS-like"/>
    <property type="match status" value="1"/>
</dbReference>
<dbReference type="PANTHER" id="PTHR45339:SF1">
    <property type="entry name" value="HYBRID SIGNAL TRANSDUCTION HISTIDINE KINASE J"/>
    <property type="match status" value="1"/>
</dbReference>
<organism evidence="10 11">
    <name type="scientific">Colwellia echini</name>
    <dbReference type="NCBI Taxonomy" id="1982103"/>
    <lineage>
        <taxon>Bacteria</taxon>
        <taxon>Pseudomonadati</taxon>
        <taxon>Pseudomonadota</taxon>
        <taxon>Gammaproteobacteria</taxon>
        <taxon>Alteromonadales</taxon>
        <taxon>Colwelliaceae</taxon>
        <taxon>Colwellia</taxon>
    </lineage>
</organism>
<feature type="transmembrane region" description="Helical" evidence="7">
    <location>
        <begin position="330"/>
        <end position="352"/>
    </location>
</feature>
<dbReference type="InterPro" id="IPR001789">
    <property type="entry name" value="Sig_transdc_resp-reg_receiver"/>
</dbReference>
<dbReference type="CDD" id="cd00082">
    <property type="entry name" value="HisKA"/>
    <property type="match status" value="1"/>
</dbReference>
<evidence type="ECO:0000259" key="9">
    <source>
        <dbReference type="PROSITE" id="PS50110"/>
    </source>
</evidence>
<protein>
    <recommendedName>
        <fullName evidence="2">histidine kinase</fullName>
        <ecNumber evidence="2">2.7.13.3</ecNumber>
    </recommendedName>
</protein>
<keyword evidence="11" id="KW-1185">Reference proteome</keyword>
<dbReference type="Gene3D" id="3.40.190.10">
    <property type="entry name" value="Periplasmic binding protein-like II"/>
    <property type="match status" value="2"/>
</dbReference>
<dbReference type="EMBL" id="PJAI02000012">
    <property type="protein sequence ID" value="TYK65227.1"/>
    <property type="molecule type" value="Genomic_DNA"/>
</dbReference>
<keyword evidence="3 5" id="KW-0597">Phosphoprotein</keyword>
<dbReference type="InterPro" id="IPR003661">
    <property type="entry name" value="HisK_dim/P_dom"/>
</dbReference>
<dbReference type="Proteomes" id="UP000815846">
    <property type="component" value="Unassembled WGS sequence"/>
</dbReference>
<dbReference type="InterPro" id="IPR015168">
    <property type="entry name" value="SsuA/THI5"/>
</dbReference>
<evidence type="ECO:0000259" key="8">
    <source>
        <dbReference type="PROSITE" id="PS50109"/>
    </source>
</evidence>
<keyword evidence="6" id="KW-0175">Coiled coil</keyword>
<keyword evidence="7" id="KW-0472">Membrane</keyword>
<dbReference type="SUPFAM" id="SSF55874">
    <property type="entry name" value="ATPase domain of HSP90 chaperone/DNA topoisomerase II/histidine kinase"/>
    <property type="match status" value="1"/>
</dbReference>
<evidence type="ECO:0000256" key="4">
    <source>
        <dbReference type="ARBA" id="ARBA00023012"/>
    </source>
</evidence>
<dbReference type="PRINTS" id="PR00344">
    <property type="entry name" value="BCTRLSENSOR"/>
</dbReference>
<feature type="modified residue" description="4-aspartylphosphate" evidence="5">
    <location>
        <position position="706"/>
    </location>
</feature>
<dbReference type="PROSITE" id="PS50110">
    <property type="entry name" value="RESPONSE_REGULATORY"/>
    <property type="match status" value="1"/>
</dbReference>
<dbReference type="Gene3D" id="3.30.565.10">
    <property type="entry name" value="Histidine kinase-like ATPase, C-terminal domain"/>
    <property type="match status" value="1"/>
</dbReference>
<dbReference type="InterPro" id="IPR005467">
    <property type="entry name" value="His_kinase_dom"/>
</dbReference>
<keyword evidence="7" id="KW-0812">Transmembrane</keyword>
<feature type="coiled-coil region" evidence="6">
    <location>
        <begin position="362"/>
        <end position="396"/>
    </location>
</feature>
<evidence type="ECO:0000313" key="10">
    <source>
        <dbReference type="EMBL" id="TYK65227.1"/>
    </source>
</evidence>
<comment type="caution">
    <text evidence="10">The sequence shown here is derived from an EMBL/GenBank/DDBJ whole genome shotgun (WGS) entry which is preliminary data.</text>
</comment>
<feature type="domain" description="Response regulatory" evidence="9">
    <location>
        <begin position="647"/>
        <end position="771"/>
    </location>
</feature>
<name>A0ABY3MVZ3_9GAMM</name>
<dbReference type="InterPro" id="IPR003594">
    <property type="entry name" value="HATPase_dom"/>
</dbReference>
<dbReference type="CDD" id="cd17546">
    <property type="entry name" value="REC_hyHK_CKI1_RcsC-like"/>
    <property type="match status" value="1"/>
</dbReference>
<evidence type="ECO:0000256" key="3">
    <source>
        <dbReference type="ARBA" id="ARBA00022553"/>
    </source>
</evidence>
<comment type="catalytic activity">
    <reaction evidence="1">
        <text>ATP + protein L-histidine = ADP + protein N-phospho-L-histidine.</text>
        <dbReference type="EC" id="2.7.13.3"/>
    </reaction>
</comment>
<dbReference type="Pfam" id="PF00072">
    <property type="entry name" value="Response_reg"/>
    <property type="match status" value="1"/>
</dbReference>
<evidence type="ECO:0000256" key="5">
    <source>
        <dbReference type="PROSITE-ProRule" id="PRU00169"/>
    </source>
</evidence>
<dbReference type="SUPFAM" id="SSF52172">
    <property type="entry name" value="CheY-like"/>
    <property type="match status" value="1"/>
</dbReference>
<evidence type="ECO:0000256" key="7">
    <source>
        <dbReference type="SAM" id="Phobius"/>
    </source>
</evidence>
<dbReference type="RefSeq" id="WP_101345675.1">
    <property type="nucleotide sequence ID" value="NZ_PJAI02000012.1"/>
</dbReference>
<dbReference type="Pfam" id="PF02518">
    <property type="entry name" value="HATPase_c"/>
    <property type="match status" value="1"/>
</dbReference>
<evidence type="ECO:0000256" key="6">
    <source>
        <dbReference type="SAM" id="Coils"/>
    </source>
</evidence>
<dbReference type="Gene3D" id="3.40.50.2300">
    <property type="match status" value="1"/>
</dbReference>
<dbReference type="PANTHER" id="PTHR45339">
    <property type="entry name" value="HYBRID SIGNAL TRANSDUCTION HISTIDINE KINASE J"/>
    <property type="match status" value="1"/>
</dbReference>
<dbReference type="SMART" id="SM00388">
    <property type="entry name" value="HisKA"/>
    <property type="match status" value="1"/>
</dbReference>
<feature type="domain" description="Histidine kinase" evidence="8">
    <location>
        <begin position="406"/>
        <end position="622"/>
    </location>
</feature>
<evidence type="ECO:0000313" key="11">
    <source>
        <dbReference type="Proteomes" id="UP000815846"/>
    </source>
</evidence>
<dbReference type="InterPro" id="IPR011006">
    <property type="entry name" value="CheY-like_superfamily"/>
</dbReference>
<evidence type="ECO:0000256" key="1">
    <source>
        <dbReference type="ARBA" id="ARBA00000085"/>
    </source>
</evidence>
<sequence length="776" mass="86703">MSLNQGYLIKTFSVALLLLASFSSVALEQVSLQLKWMHQFQFAGYYMAKEKGFYAEEGFEVEIRERDPKSLPFDDVNSGRADYGIADSSIVLERLKGKPVVIASTVFQESPLVFMSLKEKNISSVYDLANKRIMFQRSFDDAALMAMIMLAGINDKHYTLVPHSFDNMALNRADVDVVSAYKTNQVIRYKELGIEINVLDPSSYGIDFYGDLIFTSEANVKKQPDRVEAFVRASLKGWQYALDNPEETVDLILKKYNTQSDRKQLLLEAAGIKNNIKLNYVPLGTMHEQRFNRIANIYKELGLVNKSNTLVGLTLKSYGEQTKQLNTQTLIVICAVIALLVLVLIIVIIFNAKLNRLVLEKTNALSLSNKELANNIEEINQKNKLLEISKSEADKANQVKSFFLANMSHEIRTPMNGIYGSLQILNQKSKTGEDKMLIEQALYSSKCLLTIINDILDLSKMEEGKLSVEVTPFNLTELIQSVIYDLTQASVEQGTQIELLNDNKDQAWLGDPIRIRQILLNILGNSVKFTKRGTVKVKINNIADQEVSIEVLDTGIGMSEAMLNKLFTRFEQADGSTTRKYGGTGLGLAISKSLVDLMQGTITAQSTEGKGSRFVIRLPLTKSKLEEVEQNKAEKSKHSTIDLSDKTILIAEDNKINQVIIKKMLSDSKAKLIVVENGLLAVNTFKQLTTANKIDNPITIDLILMDIQMPVMDGIEACKALKLLAHCPPIVALTANVMPNDITHYLNSGFDDHLGKPVELGSLYKMLTEQLLKTAR</sequence>
<dbReference type="SUPFAM" id="SSF53850">
    <property type="entry name" value="Periplasmic binding protein-like II"/>
    <property type="match status" value="1"/>
</dbReference>
<proteinExistence type="predicted"/>
<dbReference type="Gene3D" id="1.10.287.130">
    <property type="match status" value="1"/>
</dbReference>